<proteinExistence type="predicted"/>
<organism evidence="2">
    <name type="scientific">marine sediment metagenome</name>
    <dbReference type="NCBI Taxonomy" id="412755"/>
    <lineage>
        <taxon>unclassified sequences</taxon>
        <taxon>metagenomes</taxon>
        <taxon>ecological metagenomes</taxon>
    </lineage>
</organism>
<reference evidence="2" key="1">
    <citation type="journal article" date="2015" name="Nature">
        <title>Complex archaea that bridge the gap between prokaryotes and eukaryotes.</title>
        <authorList>
            <person name="Spang A."/>
            <person name="Saw J.H."/>
            <person name="Jorgensen S.L."/>
            <person name="Zaremba-Niedzwiedzka K."/>
            <person name="Martijn J."/>
            <person name="Lind A.E."/>
            <person name="van Eijk R."/>
            <person name="Schleper C."/>
            <person name="Guy L."/>
            <person name="Ettema T.J."/>
        </authorList>
    </citation>
    <scope>NUCLEOTIDE SEQUENCE</scope>
</reference>
<sequence length="115" mass="12845">MTTKPAPPMDNPKHGPQPNWKRALNLRGIDDWVIHTYKLESGAQFTAGSPQHAGVRYPTVVKGGLRLRWKDLTGKALNKYEWEPEGGKAFLYSPEAATLLPSVKSHDGILHWMEG</sequence>
<gene>
    <name evidence="2" type="ORF">LCGC14_3128980</name>
</gene>
<evidence type="ECO:0000313" key="2">
    <source>
        <dbReference type="EMBL" id="KKK50040.1"/>
    </source>
</evidence>
<dbReference type="EMBL" id="LAZR01068223">
    <property type="protein sequence ID" value="KKK50040.1"/>
    <property type="molecule type" value="Genomic_DNA"/>
</dbReference>
<dbReference type="AlphaFoldDB" id="A0A0F8WP22"/>
<accession>A0A0F8WP22</accession>
<feature type="region of interest" description="Disordered" evidence="1">
    <location>
        <begin position="1"/>
        <end position="20"/>
    </location>
</feature>
<feature type="compositionally biased region" description="Pro residues" evidence="1">
    <location>
        <begin position="1"/>
        <end position="10"/>
    </location>
</feature>
<comment type="caution">
    <text evidence="2">The sequence shown here is derived from an EMBL/GenBank/DDBJ whole genome shotgun (WGS) entry which is preliminary data.</text>
</comment>
<feature type="non-terminal residue" evidence="2">
    <location>
        <position position="115"/>
    </location>
</feature>
<name>A0A0F8WP22_9ZZZZ</name>
<protein>
    <submittedName>
        <fullName evidence="2">Uncharacterized protein</fullName>
    </submittedName>
</protein>
<evidence type="ECO:0000256" key="1">
    <source>
        <dbReference type="SAM" id="MobiDB-lite"/>
    </source>
</evidence>